<dbReference type="Pfam" id="PF10647">
    <property type="entry name" value="Gmad1"/>
    <property type="match status" value="1"/>
</dbReference>
<dbReference type="SUPFAM" id="SSF53474">
    <property type="entry name" value="alpha/beta-Hydrolases"/>
    <property type="match status" value="1"/>
</dbReference>
<keyword evidence="2" id="KW-0720">Serine protease</keyword>
<evidence type="ECO:0000313" key="5">
    <source>
        <dbReference type="EMBL" id="PZF84709.1"/>
    </source>
</evidence>
<dbReference type="InterPro" id="IPR001375">
    <property type="entry name" value="Peptidase_S9_cat"/>
</dbReference>
<dbReference type="Pfam" id="PF07676">
    <property type="entry name" value="PD40"/>
    <property type="match status" value="1"/>
</dbReference>
<dbReference type="Gene3D" id="3.40.50.1820">
    <property type="entry name" value="alpha/beta hydrolase"/>
    <property type="match status" value="1"/>
</dbReference>
<keyword evidence="2" id="KW-0645">Protease</keyword>
<dbReference type="EMBL" id="POTW01000013">
    <property type="protein sequence ID" value="PZF84709.1"/>
    <property type="molecule type" value="Genomic_DNA"/>
</dbReference>
<proteinExistence type="predicted"/>
<dbReference type="Proteomes" id="UP000248764">
    <property type="component" value="Unassembled WGS sequence"/>
</dbReference>
<dbReference type="PANTHER" id="PTHR42776">
    <property type="entry name" value="SERINE PEPTIDASE S9 FAMILY MEMBER"/>
    <property type="match status" value="1"/>
</dbReference>
<keyword evidence="6" id="KW-1185">Reference proteome</keyword>
<feature type="domain" description="Lipoprotein LpqB C-terminal" evidence="4">
    <location>
        <begin position="263"/>
        <end position="394"/>
    </location>
</feature>
<dbReference type="GO" id="GO:0006508">
    <property type="term" value="P:proteolysis"/>
    <property type="evidence" value="ECO:0007669"/>
    <property type="project" value="InterPro"/>
</dbReference>
<dbReference type="InterPro" id="IPR011042">
    <property type="entry name" value="6-blade_b-propeller_TolB-like"/>
</dbReference>
<dbReference type="InterPro" id="IPR011659">
    <property type="entry name" value="WD40"/>
</dbReference>
<dbReference type="RefSeq" id="WP_111254049.1">
    <property type="nucleotide sequence ID" value="NZ_POTW01000013.1"/>
</dbReference>
<evidence type="ECO:0000313" key="6">
    <source>
        <dbReference type="Proteomes" id="UP000248764"/>
    </source>
</evidence>
<evidence type="ECO:0008006" key="7">
    <source>
        <dbReference type="Google" id="ProtNLM"/>
    </source>
</evidence>
<comment type="caution">
    <text evidence="5">The sequence shown here is derived from an EMBL/GenBank/DDBJ whole genome shotgun (WGS) entry which is preliminary data.</text>
</comment>
<sequence length="643" mass="68607">MNDIEAALAATVVADVQVSPDGERVLYVTSSVATEKDTPPAGTLGLVDAAGGTPRRLTSGSAGDRWPRWSPDGRRVAFLSDREKRGSAQAYLLDLRHGGEAVRLTGHDGGVLALEWSPDGARLALLVAAAGDEPREDHDETVAGEDVGKASLWLLTVPDDAAAGGALPDQHRLSPADRHVGGILDYGPATFGWAPSGDALVATFTASPVFTDQLPAELVTIDLQGGVRGLGTVETFSAMPRFGPDGATVAVNAADGALPALFTLQTVPAGGGSAQLLAPGHPGSFFGFSWLPGGEILAILQEGQQQRLAVVDPAGGPVRDAIAPFDRPGCVTAFSVSADGRRVAFVRADDTSYGEVYVADLGSDTPARRLTDLNPWTREQDYGEVRELSWTSFDGLELQGLLVLPVGYQKGRRYPLLLQIHGGPMGAWLHELRRYPCLDWSQFLARRGYAVLLPNPRGSSGRGTAFLSGIAGNYGEPDFEDLMSGVDAAVDLGVADPERLVVGGWSGGGYLTNWTITHTDRFKAAVSGAGIANWVSFQGTADCRSAFDRYFGVVDEDPETHWLHSPIRYVKAATTPTLILYGEQDARVPPSQGHELHQGLRARGVETRLVLYPREAHAVVERDHQADLLYRVIDWFDTHLSGQ</sequence>
<name>A0A2W2C9C1_9ACTN</name>
<protein>
    <recommendedName>
        <fullName evidence="7">S9 family peptidase</fullName>
    </recommendedName>
</protein>
<reference evidence="5 6" key="1">
    <citation type="submission" date="2018-01" db="EMBL/GenBank/DDBJ databases">
        <title>Draft genome sequence of Jiangella sp. GTF31.</title>
        <authorList>
            <person name="Sahin N."/>
            <person name="Ay H."/>
            <person name="Saygin H."/>
        </authorList>
    </citation>
    <scope>NUCLEOTIDE SEQUENCE [LARGE SCALE GENOMIC DNA]</scope>
    <source>
        <strain evidence="5 6">GTF31</strain>
    </source>
</reference>
<dbReference type="Pfam" id="PF00326">
    <property type="entry name" value="Peptidase_S9"/>
    <property type="match status" value="1"/>
</dbReference>
<accession>A0A2W2C9C1</accession>
<keyword evidence="1" id="KW-0378">Hydrolase</keyword>
<organism evidence="5 6">
    <name type="scientific">Jiangella anatolica</name>
    <dbReference type="NCBI Taxonomy" id="2670374"/>
    <lineage>
        <taxon>Bacteria</taxon>
        <taxon>Bacillati</taxon>
        <taxon>Actinomycetota</taxon>
        <taxon>Actinomycetes</taxon>
        <taxon>Jiangellales</taxon>
        <taxon>Jiangellaceae</taxon>
        <taxon>Jiangella</taxon>
    </lineage>
</organism>
<dbReference type="AlphaFoldDB" id="A0A2W2C9C1"/>
<evidence type="ECO:0000259" key="3">
    <source>
        <dbReference type="Pfam" id="PF00326"/>
    </source>
</evidence>
<feature type="domain" description="Peptidase S9 prolyl oligopeptidase catalytic" evidence="3">
    <location>
        <begin position="442"/>
        <end position="641"/>
    </location>
</feature>
<dbReference type="SUPFAM" id="SSF82171">
    <property type="entry name" value="DPP6 N-terminal domain-like"/>
    <property type="match status" value="1"/>
</dbReference>
<dbReference type="GO" id="GO:0004252">
    <property type="term" value="F:serine-type endopeptidase activity"/>
    <property type="evidence" value="ECO:0007669"/>
    <property type="project" value="TreeGrafter"/>
</dbReference>
<evidence type="ECO:0000256" key="1">
    <source>
        <dbReference type="ARBA" id="ARBA00022801"/>
    </source>
</evidence>
<dbReference type="PANTHER" id="PTHR42776:SF27">
    <property type="entry name" value="DIPEPTIDYL PEPTIDASE FAMILY MEMBER 6"/>
    <property type="match status" value="1"/>
</dbReference>
<dbReference type="Gene3D" id="2.120.10.30">
    <property type="entry name" value="TolB, C-terminal domain"/>
    <property type="match status" value="2"/>
</dbReference>
<evidence type="ECO:0000259" key="4">
    <source>
        <dbReference type="Pfam" id="PF10647"/>
    </source>
</evidence>
<dbReference type="InterPro" id="IPR029058">
    <property type="entry name" value="AB_hydrolase_fold"/>
</dbReference>
<gene>
    <name evidence="5" type="ORF">C1I92_07530</name>
</gene>
<dbReference type="InterPro" id="IPR018910">
    <property type="entry name" value="LpqB_C"/>
</dbReference>
<evidence type="ECO:0000256" key="2">
    <source>
        <dbReference type="ARBA" id="ARBA00022825"/>
    </source>
</evidence>